<evidence type="ECO:0000256" key="4">
    <source>
        <dbReference type="ARBA" id="ARBA00023134"/>
    </source>
</evidence>
<dbReference type="PANTHER" id="PTHR10465">
    <property type="entry name" value="TRANSMEMBRANE GTPASE FZO1"/>
    <property type="match status" value="1"/>
</dbReference>
<dbReference type="Proteomes" id="UP000032232">
    <property type="component" value="Unassembled WGS sequence"/>
</dbReference>
<evidence type="ECO:0000256" key="2">
    <source>
        <dbReference type="ARBA" id="ARBA00022741"/>
    </source>
</evidence>
<sequence>MNDKALQQLALSSGPVDGAKAAREIATARREVGQLLDEISGLVVPEETDRVTRLRTGLDDFRTRVSLLGQVKAGKTALTNALIGSSGLLPSDVNPWTSVVTSIHLNTPKPRGKNAVFTFFSSAEWAEMVERGGKLGRMSDEAGLDLETDTLREQIDEMQRRTEARLGRNFQLLLDGRHSFAGHSPSLVEKYVCMGEEEMADQPGGSEGRYADVTRSADLYLDHRGYALPTVICDTPGVNDPFLVREAATLERIGDADICVLVLNANQALSTVDVSLMRVLRGLQNEQVILYVNRIDQLDDPDAQIPKIEASIRKLLSREGLADDVPMVFGSAVWAGLARFGEIEEISEASMDVLIALADARAHRLQEESAGDLPAIGTPDWNAGKPIDLSGLHELSDLIQQRSAEAVAAPALAETARDASDVVGRSLMLLREAMKDKATAVRTDLDLSAMVDELDSLLAQVHLACDQMIHETSEKMLMLMSGAYHDFVTQESETLSRLIAKGGDPADWAPDTEGLRRDLNVAYDRFVQIAPAKIAPIFEAAAARIESLYGDALNDASRVFSVAPPRPVEPGTPTSLMRTMTIDLSGGLVGTWLRRKLRPDTFVDRFREIAGEAMRETVDEIRDAHIADFAQRTRTQLHDFLAGHVETLQSLSAFDDGAQRSALRARLGVRNEVAQRIARLQEISGKLRKIADEHAPKESAIDGSRAA</sequence>
<dbReference type="EMBL" id="JYFE01000060">
    <property type="protein sequence ID" value="KIT14981.1"/>
    <property type="molecule type" value="Genomic_DNA"/>
</dbReference>
<dbReference type="InterPro" id="IPR027417">
    <property type="entry name" value="P-loop_NTPase"/>
</dbReference>
<accession>A0A0D1EDG9</accession>
<gene>
    <name evidence="7" type="primary">der_2</name>
    <name evidence="7" type="ORF">jaqu_33060</name>
</gene>
<dbReference type="RefSeq" id="WP_052501021.1">
    <property type="nucleotide sequence ID" value="NZ_FZPF01000001.1"/>
</dbReference>
<organism evidence="7 8">
    <name type="scientific">Jannaschia aquimarina</name>
    <dbReference type="NCBI Taxonomy" id="935700"/>
    <lineage>
        <taxon>Bacteria</taxon>
        <taxon>Pseudomonadati</taxon>
        <taxon>Pseudomonadota</taxon>
        <taxon>Alphaproteobacteria</taxon>
        <taxon>Rhodobacterales</taxon>
        <taxon>Roseobacteraceae</taxon>
        <taxon>Jannaschia</taxon>
    </lineage>
</organism>
<dbReference type="Pfam" id="PF00350">
    <property type="entry name" value="Dynamin_N"/>
    <property type="match status" value="1"/>
</dbReference>
<evidence type="ECO:0000313" key="8">
    <source>
        <dbReference type="Proteomes" id="UP000032232"/>
    </source>
</evidence>
<proteinExistence type="predicted"/>
<keyword evidence="2" id="KW-0547">Nucleotide-binding</keyword>
<dbReference type="PANTHER" id="PTHR10465:SF0">
    <property type="entry name" value="SARCALUMENIN"/>
    <property type="match status" value="1"/>
</dbReference>
<dbReference type="PATRIC" id="fig|935700.4.peg.3412"/>
<protein>
    <submittedName>
        <fullName evidence="7">Der_2 protein</fullName>
    </submittedName>
</protein>
<keyword evidence="8" id="KW-1185">Reference proteome</keyword>
<dbReference type="AlphaFoldDB" id="A0A0D1EDG9"/>
<dbReference type="SUPFAM" id="SSF52540">
    <property type="entry name" value="P-loop containing nucleoside triphosphate hydrolases"/>
    <property type="match status" value="1"/>
</dbReference>
<dbReference type="Gene3D" id="3.40.50.300">
    <property type="entry name" value="P-loop containing nucleotide triphosphate hydrolases"/>
    <property type="match status" value="1"/>
</dbReference>
<evidence type="ECO:0000313" key="7">
    <source>
        <dbReference type="EMBL" id="KIT14981.1"/>
    </source>
</evidence>
<comment type="caution">
    <text evidence="7">The sequence shown here is derived from an EMBL/GenBank/DDBJ whole genome shotgun (WGS) entry which is preliminary data.</text>
</comment>
<feature type="domain" description="Dynamin N-terminal" evidence="6">
    <location>
        <begin position="66"/>
        <end position="278"/>
    </location>
</feature>
<evidence type="ECO:0000256" key="3">
    <source>
        <dbReference type="ARBA" id="ARBA00022801"/>
    </source>
</evidence>
<dbReference type="InterPro" id="IPR027094">
    <property type="entry name" value="Mitofusin_fam"/>
</dbReference>
<dbReference type="GO" id="GO:0005525">
    <property type="term" value="F:GTP binding"/>
    <property type="evidence" value="ECO:0007669"/>
    <property type="project" value="UniProtKB-KW"/>
</dbReference>
<reference evidence="7 8" key="1">
    <citation type="submission" date="2015-02" db="EMBL/GenBank/DDBJ databases">
        <title>Genome Sequence of Jannaschia aquimarina DSM28248, a member of the Roseobacter clade.</title>
        <authorList>
            <person name="Voget S."/>
            <person name="Daniel R."/>
        </authorList>
    </citation>
    <scope>NUCLEOTIDE SEQUENCE [LARGE SCALE GENOMIC DNA]</scope>
    <source>
        <strain evidence="7 8">GSW-M26</strain>
    </source>
</reference>
<dbReference type="GO" id="GO:0016020">
    <property type="term" value="C:membrane"/>
    <property type="evidence" value="ECO:0007669"/>
    <property type="project" value="UniProtKB-SubCell"/>
</dbReference>
<comment type="subcellular location">
    <subcellularLocation>
        <location evidence="1">Membrane</location>
    </subcellularLocation>
</comment>
<dbReference type="GO" id="GO:0003924">
    <property type="term" value="F:GTPase activity"/>
    <property type="evidence" value="ECO:0007669"/>
    <property type="project" value="InterPro"/>
</dbReference>
<dbReference type="InterPro" id="IPR045063">
    <property type="entry name" value="Dynamin_N"/>
</dbReference>
<keyword evidence="4" id="KW-0342">GTP-binding</keyword>
<dbReference type="STRING" id="935700.jaqu_33060"/>
<evidence type="ECO:0000259" key="6">
    <source>
        <dbReference type="Pfam" id="PF00350"/>
    </source>
</evidence>
<keyword evidence="3" id="KW-0378">Hydrolase</keyword>
<dbReference type="OrthoDB" id="7927795at2"/>
<evidence type="ECO:0000256" key="5">
    <source>
        <dbReference type="ARBA" id="ARBA00023136"/>
    </source>
</evidence>
<keyword evidence="5" id="KW-0472">Membrane</keyword>
<evidence type="ECO:0000256" key="1">
    <source>
        <dbReference type="ARBA" id="ARBA00004370"/>
    </source>
</evidence>
<name>A0A0D1EDG9_9RHOB</name>
<dbReference type="CDD" id="cd00882">
    <property type="entry name" value="Ras_like_GTPase"/>
    <property type="match status" value="1"/>
</dbReference>
<dbReference type="GO" id="GO:0008053">
    <property type="term" value="P:mitochondrial fusion"/>
    <property type="evidence" value="ECO:0007669"/>
    <property type="project" value="TreeGrafter"/>
</dbReference>